<evidence type="ECO:0000313" key="2">
    <source>
        <dbReference type="EMBL" id="MCZ8373515.1"/>
    </source>
</evidence>
<dbReference type="InterPro" id="IPR027417">
    <property type="entry name" value="P-loop_NTPase"/>
</dbReference>
<dbReference type="InterPro" id="IPR007694">
    <property type="entry name" value="DNA_helicase_DnaB-like_C"/>
</dbReference>
<dbReference type="SUPFAM" id="SSF53474">
    <property type="entry name" value="alpha/beta-Hydrolases"/>
    <property type="match status" value="1"/>
</dbReference>
<dbReference type="SUPFAM" id="SSF52540">
    <property type="entry name" value="P-loop containing nucleoside triphosphate hydrolases"/>
    <property type="match status" value="1"/>
</dbReference>
<accession>A0ABT4PKD2</accession>
<dbReference type="InterPro" id="IPR008886">
    <property type="entry name" value="UPF0227/Esterase_YqiA"/>
</dbReference>
<name>A0ABT4PKD2_9BACT</name>
<organism evidence="2 3">
    <name type="scientific">Phocaeicola acetigenes</name>
    <dbReference type="NCBI Taxonomy" id="3016083"/>
    <lineage>
        <taxon>Bacteria</taxon>
        <taxon>Pseudomonadati</taxon>
        <taxon>Bacteroidota</taxon>
        <taxon>Bacteroidia</taxon>
        <taxon>Bacteroidales</taxon>
        <taxon>Bacteroidaceae</taxon>
        <taxon>Phocaeicola</taxon>
    </lineage>
</organism>
<evidence type="ECO:0000313" key="3">
    <source>
        <dbReference type="Proteomes" id="UP001141933"/>
    </source>
</evidence>
<dbReference type="RefSeq" id="WP_269878849.1">
    <property type="nucleotide sequence ID" value="NZ_JAPZVM010000013.1"/>
</dbReference>
<feature type="domain" description="SF4 helicase" evidence="1">
    <location>
        <begin position="1"/>
        <end position="176"/>
    </location>
</feature>
<dbReference type="Pfam" id="PF05728">
    <property type="entry name" value="UPF0227"/>
    <property type="match status" value="1"/>
</dbReference>
<dbReference type="EMBL" id="JAPZVM010000013">
    <property type="protein sequence ID" value="MCZ8373515.1"/>
    <property type="molecule type" value="Genomic_DNA"/>
</dbReference>
<gene>
    <name evidence="2" type="ORF">O6P32_12490</name>
</gene>
<dbReference type="InterPro" id="IPR029058">
    <property type="entry name" value="AB_hydrolase_fold"/>
</dbReference>
<dbReference type="PANTHER" id="PTHR30153:SF2">
    <property type="entry name" value="REPLICATIVE DNA HELICASE"/>
    <property type="match status" value="1"/>
</dbReference>
<dbReference type="Proteomes" id="UP001141933">
    <property type="component" value="Unassembled WGS sequence"/>
</dbReference>
<dbReference type="Pfam" id="PF03796">
    <property type="entry name" value="DnaB_C"/>
    <property type="match status" value="2"/>
</dbReference>
<sequence length="419" mass="48382">MLTEKFIEKSFPKGKLTLVGGRPAIGKTSFAISLTISLAKQSKKCIYFSAELQEQQLAKRYKLQIDIEEYNGIVSNIIVDDRWEKFNTIYMRKQIEHYQPDYIIVDYIQLMTSDNPSSDRNAEMQAIVRELKSLAKDCNIAVIGLSQLNRCQNEASCFLTPNNFRELSLNDLEDINLTCIYRGDYFRIYEYDTNGEVIYGKTKFITYHDNSPEIIYLLWNHETTEFSMLPSVMYIHGLSSSGASSTVGYLRKLLPQYEVLSPDLPIQPQEALTILTELCELYKPEFIIGSSMGGMFAQQLRGYKKILVNPAFHVSEFMRTQLGVHDFLNPRKNGETQYEITSELCDNYQAIEANQFADITAYDIKNTYALFGSQDTLVHGYDEYINYYRNVMWFEGGHRLNFEIIKKIVVPLAKMIIEK</sequence>
<keyword evidence="3" id="KW-1185">Reference proteome</keyword>
<proteinExistence type="predicted"/>
<dbReference type="PANTHER" id="PTHR30153">
    <property type="entry name" value="REPLICATIVE DNA HELICASE DNAB"/>
    <property type="match status" value="1"/>
</dbReference>
<protein>
    <submittedName>
        <fullName evidence="2">AAA family ATPase</fullName>
    </submittedName>
</protein>
<dbReference type="Gene3D" id="3.40.50.1820">
    <property type="entry name" value="alpha/beta hydrolase"/>
    <property type="match status" value="1"/>
</dbReference>
<comment type="caution">
    <text evidence="2">The sequence shown here is derived from an EMBL/GenBank/DDBJ whole genome shotgun (WGS) entry which is preliminary data.</text>
</comment>
<dbReference type="PROSITE" id="PS51199">
    <property type="entry name" value="SF4_HELICASE"/>
    <property type="match status" value="1"/>
</dbReference>
<reference evidence="2" key="1">
    <citation type="submission" date="2022-12" db="EMBL/GenBank/DDBJ databases">
        <title>Phocaeicola acetigenes sp. nov., isolated feces from a healthy human.</title>
        <authorList>
            <person name="Do H."/>
            <person name="Ha Y.B."/>
            <person name="Kim J.-S."/>
            <person name="Suh M.K."/>
            <person name="Kim H.S."/>
            <person name="Lee J.-S."/>
        </authorList>
    </citation>
    <scope>NUCLEOTIDE SEQUENCE</scope>
    <source>
        <strain evidence="2">KGMB11183</strain>
    </source>
</reference>
<dbReference type="Gene3D" id="3.40.50.300">
    <property type="entry name" value="P-loop containing nucleotide triphosphate hydrolases"/>
    <property type="match status" value="1"/>
</dbReference>
<evidence type="ECO:0000259" key="1">
    <source>
        <dbReference type="PROSITE" id="PS51199"/>
    </source>
</evidence>